<protein>
    <submittedName>
        <fullName evidence="2">Uncharacterized protein</fullName>
    </submittedName>
</protein>
<name>A0A3G1AA87_9CREN</name>
<dbReference type="STRING" id="697581.TCARB_1828"/>
<dbReference type="EMBL" id="CP007493">
    <property type="protein sequence ID" value="AJB42864.1"/>
    <property type="molecule type" value="Genomic_DNA"/>
</dbReference>
<gene>
    <name evidence="2" type="ORF">TCARB_1828</name>
</gene>
<accession>A0A3G1AA87</accession>
<evidence type="ECO:0000256" key="1">
    <source>
        <dbReference type="SAM" id="Phobius"/>
    </source>
</evidence>
<feature type="transmembrane region" description="Helical" evidence="1">
    <location>
        <begin position="44"/>
        <end position="65"/>
    </location>
</feature>
<feature type="transmembrane region" description="Helical" evidence="1">
    <location>
        <begin position="120"/>
        <end position="149"/>
    </location>
</feature>
<sequence>MPVDEWDLRIALLLVGVYLGGASVPFLVIPGVIVASLYFKMWGLIFWGLVEAFSVLLLAFGIGYIAGSLGGKYTRSLFLRGVQTAVWLVFLSLAGILQIVPQLFPGASLPREVLDVLPPFSFGGAVLGLGPAILSSAIFVVAGALVFWYGASRLWRMAGSGLSSVPVSTAGGRPLLRSGFFEPLLKDLKLLARNPRMLAYVVYYMNVVPLMIIFSFMRGSKTALMIPSLSLFMAGFAGAGAGYFYVAEGEGSLLLYVLPVTRGWLARRKAATCLVFSLPTMAIIATLGYVFGEPSIAVTGIIIFLLGAIGSSLAFSFLAARGLPRSPAVWTNETLREGYAGAQIIGILFVVGLFLVSAFPVFVSEAQGFHSSLLMALSASMAFFLLGLATIKVKDEPL</sequence>
<proteinExistence type="predicted"/>
<feature type="transmembrane region" description="Helical" evidence="1">
    <location>
        <begin position="369"/>
        <end position="391"/>
    </location>
</feature>
<feature type="transmembrane region" description="Helical" evidence="1">
    <location>
        <begin position="270"/>
        <end position="290"/>
    </location>
</feature>
<feature type="transmembrane region" description="Helical" evidence="1">
    <location>
        <begin position="197"/>
        <end position="217"/>
    </location>
</feature>
<feature type="transmembrane region" description="Helical" evidence="1">
    <location>
        <begin position="339"/>
        <end position="363"/>
    </location>
</feature>
<dbReference type="Proteomes" id="UP000266720">
    <property type="component" value="Chromosome"/>
</dbReference>
<feature type="transmembrane region" description="Helical" evidence="1">
    <location>
        <begin position="12"/>
        <end position="38"/>
    </location>
</feature>
<keyword evidence="1" id="KW-0812">Transmembrane</keyword>
<dbReference type="KEGG" id="tcb:TCARB_1828"/>
<evidence type="ECO:0000313" key="3">
    <source>
        <dbReference type="Proteomes" id="UP000266720"/>
    </source>
</evidence>
<feature type="transmembrane region" description="Helical" evidence="1">
    <location>
        <begin position="77"/>
        <end position="100"/>
    </location>
</feature>
<evidence type="ECO:0000313" key="2">
    <source>
        <dbReference type="EMBL" id="AJB42864.1"/>
    </source>
</evidence>
<organism evidence="2 3">
    <name type="scientific">Thermofilum adornatum 1505</name>
    <dbReference type="NCBI Taxonomy" id="697581"/>
    <lineage>
        <taxon>Archaea</taxon>
        <taxon>Thermoproteota</taxon>
        <taxon>Thermoprotei</taxon>
        <taxon>Thermofilales</taxon>
        <taxon>Thermofilaceae</taxon>
        <taxon>Thermofilum</taxon>
    </lineage>
</organism>
<reference evidence="3" key="1">
    <citation type="book" date="2010" name="EXTREMOPHILES" publisher="0:0-0">
        <title>Complete genome sequences of ten hyperthermophilic archaea reveal their metabolic capabilities and possible ecological roles.</title>
        <editorList>
            <person name="?"/>
        </editorList>
        <authorList>
            <person name="Ravin N.V."/>
            <person name="Mardanov A.V."/>
            <person name="Bonch-Osmolovskaya E.A."/>
            <person name="Skryabin K.G."/>
        </authorList>
    </citation>
    <scope>NUCLEOTIDE SEQUENCE [LARGE SCALE GENOMIC DNA]</scope>
    <source>
        <strain evidence="3">1505</strain>
    </source>
</reference>
<keyword evidence="1" id="KW-0472">Membrane</keyword>
<dbReference type="AlphaFoldDB" id="A0A3G1AA87"/>
<keyword evidence="1" id="KW-1133">Transmembrane helix</keyword>
<feature type="transmembrane region" description="Helical" evidence="1">
    <location>
        <begin position="296"/>
        <end position="318"/>
    </location>
</feature>
<feature type="transmembrane region" description="Helical" evidence="1">
    <location>
        <begin position="229"/>
        <end position="258"/>
    </location>
</feature>